<proteinExistence type="predicted"/>
<keyword evidence="2" id="KW-0378">Hydrolase</keyword>
<dbReference type="InterPro" id="IPR000212">
    <property type="entry name" value="DNA_helicase_UvrD/REP"/>
</dbReference>
<evidence type="ECO:0000259" key="9">
    <source>
        <dbReference type="Pfam" id="PF00580"/>
    </source>
</evidence>
<evidence type="ECO:0000256" key="3">
    <source>
        <dbReference type="ARBA" id="ARBA00022806"/>
    </source>
</evidence>
<reference evidence="11 12" key="1">
    <citation type="submission" date="2023-08" db="EMBL/GenBank/DDBJ databases">
        <title>Achromobacter seleniivolatilans sp. nov., isolated from seleniferous soil.</title>
        <authorList>
            <person name="Zhang S."/>
            <person name="Li K."/>
            <person name="Peng J."/>
            <person name="Zhao Q."/>
            <person name="Wang H."/>
            <person name="Guo Y."/>
        </authorList>
    </citation>
    <scope>NUCLEOTIDE SEQUENCE [LARGE SCALE GENOMIC DNA]</scope>
    <source>
        <strain evidence="11 12">R39</strain>
        <plasmid evidence="11 12">unnamed</plasmid>
    </source>
</reference>
<dbReference type="InterPro" id="IPR014016">
    <property type="entry name" value="UvrD-like_ATP-bd"/>
</dbReference>
<dbReference type="Pfam" id="PF00580">
    <property type="entry name" value="UvrD-helicase"/>
    <property type="match status" value="1"/>
</dbReference>
<feature type="domain" description="UvrD-like helicase C-terminal" evidence="10">
    <location>
        <begin position="382"/>
        <end position="459"/>
    </location>
</feature>
<dbReference type="InterPro" id="IPR027417">
    <property type="entry name" value="P-loop_NTPase"/>
</dbReference>
<dbReference type="Pfam" id="PF13361">
    <property type="entry name" value="UvrD_C"/>
    <property type="match status" value="1"/>
</dbReference>
<keyword evidence="12" id="KW-1185">Reference proteome</keyword>
<accession>A0ABY9MAF4</accession>
<dbReference type="RefSeq" id="WP_306951909.1">
    <property type="nucleotide sequence ID" value="NZ_CP132977.1"/>
</dbReference>
<evidence type="ECO:0000259" key="10">
    <source>
        <dbReference type="Pfam" id="PF13361"/>
    </source>
</evidence>
<keyword evidence="11" id="KW-0614">Plasmid</keyword>
<evidence type="ECO:0000256" key="5">
    <source>
        <dbReference type="ARBA" id="ARBA00023235"/>
    </source>
</evidence>
<name>A0ABY9MAF4_9BURK</name>
<dbReference type="Proteomes" id="UP001234798">
    <property type="component" value="Plasmid unnamed"/>
</dbReference>
<sequence>MIDDESTVVVAVALAGSGKTTASIAFTLARPHEKALYVCFAKANADEAAGRFPRHHVECRTGHALAYARLDARTRARVPKFWNARTITEDVLGLTGNKLSWNDVSIVQRMFKDFFADTAPEIDAQVHSVSARAADPRVSEAKLQICAEKANALWQDMCNSAGRCRIPHDGYLKRFILARPNLGFDRLIFEEAQDGNPLMAALVRQQLEYGAKLLIIGDPHQSIYKFRGAYNIFQDLPAGASVHKLTNTWRFGPATAEKVNLLLAAFKPDEPARVVGCGQDRSWDDSATTTYLARTNAKLFEMAVAHVESKETPIYWVGGIAKYRVHMLLDAYALWEGRTNDAKDEFFRGIYSWDELRKYAESTNDPDARILHALVEQYQHRIPDLVERINAQVSETIDRAGIGLGTGHSAKGLEFPQVQLCDDFDKSFERALTAYQSGEVTPEDEQEINLLYVALSRAKYCVQPNPGLQSWMQEERFRQQEAAAQHLHSHFMTMADRP</sequence>
<evidence type="ECO:0000256" key="1">
    <source>
        <dbReference type="ARBA" id="ARBA00022741"/>
    </source>
</evidence>
<dbReference type="Gene3D" id="3.40.50.300">
    <property type="entry name" value="P-loop containing nucleotide triphosphate hydrolases"/>
    <property type="match status" value="2"/>
</dbReference>
<dbReference type="PANTHER" id="PTHR11070">
    <property type="entry name" value="UVRD / RECB / PCRA DNA HELICASE FAMILY MEMBER"/>
    <property type="match status" value="1"/>
</dbReference>
<feature type="domain" description="UvrD-like helicase ATP-binding" evidence="9">
    <location>
        <begin position="187"/>
        <end position="230"/>
    </location>
</feature>
<evidence type="ECO:0000256" key="8">
    <source>
        <dbReference type="ARBA" id="ARBA00048988"/>
    </source>
</evidence>
<organism evidence="11 12">
    <name type="scientific">Achromobacter seleniivolatilans</name>
    <dbReference type="NCBI Taxonomy" id="3047478"/>
    <lineage>
        <taxon>Bacteria</taxon>
        <taxon>Pseudomonadati</taxon>
        <taxon>Pseudomonadota</taxon>
        <taxon>Betaproteobacteria</taxon>
        <taxon>Burkholderiales</taxon>
        <taxon>Alcaligenaceae</taxon>
        <taxon>Achromobacter</taxon>
    </lineage>
</organism>
<evidence type="ECO:0000313" key="12">
    <source>
        <dbReference type="Proteomes" id="UP001234798"/>
    </source>
</evidence>
<dbReference type="InterPro" id="IPR014017">
    <property type="entry name" value="DNA_helicase_UvrD-like_C"/>
</dbReference>
<comment type="catalytic activity">
    <reaction evidence="6">
        <text>Couples ATP hydrolysis with the unwinding of duplex DNA by translocating in the 3'-5' direction.</text>
        <dbReference type="EC" id="5.6.2.4"/>
    </reaction>
</comment>
<evidence type="ECO:0000256" key="2">
    <source>
        <dbReference type="ARBA" id="ARBA00022801"/>
    </source>
</evidence>
<evidence type="ECO:0000313" key="11">
    <source>
        <dbReference type="EMBL" id="WMD23960.1"/>
    </source>
</evidence>
<gene>
    <name evidence="11" type="ORF">RAS12_30470</name>
</gene>
<keyword evidence="4" id="KW-0067">ATP-binding</keyword>
<evidence type="ECO:0000256" key="7">
    <source>
        <dbReference type="ARBA" id="ARBA00034808"/>
    </source>
</evidence>
<keyword evidence="5" id="KW-0413">Isomerase</keyword>
<comment type="catalytic activity">
    <reaction evidence="8">
        <text>ATP + H2O = ADP + phosphate + H(+)</text>
        <dbReference type="Rhea" id="RHEA:13065"/>
        <dbReference type="ChEBI" id="CHEBI:15377"/>
        <dbReference type="ChEBI" id="CHEBI:15378"/>
        <dbReference type="ChEBI" id="CHEBI:30616"/>
        <dbReference type="ChEBI" id="CHEBI:43474"/>
        <dbReference type="ChEBI" id="CHEBI:456216"/>
        <dbReference type="EC" id="5.6.2.4"/>
    </reaction>
</comment>
<protein>
    <recommendedName>
        <fullName evidence="7">DNA 3'-5' helicase</fullName>
        <ecNumber evidence="7">5.6.2.4</ecNumber>
    </recommendedName>
</protein>
<dbReference type="EMBL" id="CP132977">
    <property type="protein sequence ID" value="WMD23960.1"/>
    <property type="molecule type" value="Genomic_DNA"/>
</dbReference>
<geneLocation type="plasmid" evidence="11 12">
    <name>unnamed</name>
</geneLocation>
<dbReference type="EC" id="5.6.2.4" evidence="7"/>
<dbReference type="SUPFAM" id="SSF52540">
    <property type="entry name" value="P-loop containing nucleoside triphosphate hydrolases"/>
    <property type="match status" value="1"/>
</dbReference>
<keyword evidence="1" id="KW-0547">Nucleotide-binding</keyword>
<evidence type="ECO:0000256" key="6">
    <source>
        <dbReference type="ARBA" id="ARBA00034617"/>
    </source>
</evidence>
<keyword evidence="3" id="KW-0347">Helicase</keyword>
<dbReference type="PANTHER" id="PTHR11070:SF30">
    <property type="entry name" value="F-BOX DNA HELICASE 1"/>
    <property type="match status" value="1"/>
</dbReference>
<evidence type="ECO:0000256" key="4">
    <source>
        <dbReference type="ARBA" id="ARBA00022840"/>
    </source>
</evidence>